<gene>
    <name evidence="13" type="ORF">AaeL_AAEL011555</name>
</gene>
<keyword evidence="4 10" id="KW-0378">Hydrolase</keyword>
<feature type="binding site" evidence="10">
    <location>
        <position position="175"/>
    </location>
    <ligand>
        <name>Zn(2+)</name>
        <dbReference type="ChEBI" id="CHEBI:29105"/>
        <note>catalytic</note>
    </ligand>
</feature>
<evidence type="ECO:0000256" key="8">
    <source>
        <dbReference type="ARBA" id="ARBA00023157"/>
    </source>
</evidence>
<evidence type="ECO:0000256" key="6">
    <source>
        <dbReference type="ARBA" id="ARBA00023049"/>
    </source>
</evidence>
<evidence type="ECO:0000256" key="10">
    <source>
        <dbReference type="PROSITE-ProRule" id="PRU01211"/>
    </source>
</evidence>
<evidence type="ECO:0000313" key="14">
    <source>
        <dbReference type="Proteomes" id="UP000682892"/>
    </source>
</evidence>
<evidence type="ECO:0000256" key="7">
    <source>
        <dbReference type="ARBA" id="ARBA00023145"/>
    </source>
</evidence>
<proteinExistence type="predicted"/>
<evidence type="ECO:0000256" key="4">
    <source>
        <dbReference type="ARBA" id="ARBA00022801"/>
    </source>
</evidence>
<keyword evidence="7" id="KW-0865">Zymogen</keyword>
<comment type="cofactor">
    <cofactor evidence="10 11">
        <name>Zn(2+)</name>
        <dbReference type="ChEBI" id="CHEBI:29105"/>
    </cofactor>
    <text evidence="10 11">Binds 1 zinc ion per subunit.</text>
</comment>
<dbReference type="FunFam" id="3.40.390.10:FF:000015">
    <property type="entry name" value="Meprin A subunit"/>
    <property type="match status" value="1"/>
</dbReference>
<protein>
    <recommendedName>
        <fullName evidence="11">Metalloendopeptidase</fullName>
        <ecNumber evidence="11">3.4.24.-</ecNumber>
    </recommendedName>
</protein>
<feature type="signal peptide" evidence="11">
    <location>
        <begin position="1"/>
        <end position="22"/>
    </location>
</feature>
<dbReference type="PANTHER" id="PTHR10127">
    <property type="entry name" value="DISCOIDIN, CUB, EGF, LAMININ , AND ZINC METALLOPROTEASE DOMAIN CONTAINING"/>
    <property type="match status" value="1"/>
</dbReference>
<keyword evidence="5 10" id="KW-0862">Zinc</keyword>
<dbReference type="GO" id="GO:0008270">
    <property type="term" value="F:zinc ion binding"/>
    <property type="evidence" value="ECO:0007669"/>
    <property type="project" value="UniProtKB-UniRule"/>
</dbReference>
<dbReference type="VEuPathDB" id="VectorBase:AAEL011555"/>
<evidence type="ECO:0000256" key="9">
    <source>
        <dbReference type="ARBA" id="ARBA00023180"/>
    </source>
</evidence>
<evidence type="ECO:0000256" key="11">
    <source>
        <dbReference type="RuleBase" id="RU361183"/>
    </source>
</evidence>
<name>Q16PS1_AEDAE</name>
<dbReference type="PANTHER" id="PTHR10127:SF814">
    <property type="entry name" value="MEPRIN A SUBUNIT BETA"/>
    <property type="match status" value="1"/>
</dbReference>
<keyword evidence="9" id="KW-0325">Glycoprotein</keyword>
<dbReference type="Gene3D" id="3.40.390.10">
    <property type="entry name" value="Collagenase (Catalytic Domain)"/>
    <property type="match status" value="1"/>
</dbReference>
<dbReference type="OrthoDB" id="291007at2759"/>
<comment type="caution">
    <text evidence="10">Lacks conserved residue(s) required for the propagation of feature annotation.</text>
</comment>
<sequence length="277" mass="32220">MFRRQICTVSVLVIFLTAFCYGAPYFGVSKNSPENIARLQNLKPGELAEELSGQFEGDMILTEEQYLAMSRRNGMLDKSYRWPMNTVVYEIQEFWYTAEQLEYIREAMRRIEQATCIRFREREPQETDYVLINGWDWGCSAHVGRIGGPQILNLQPYRLGTGCFQLGTIVHEMIHAVGFRHMQNTYNRDDYVEIVWENIQPGSEHNFRLYEADTVSNFGTGYDYGSVMHYDSTAFSINGEKTIIALHDTDDVMGQRDEMSKMDILKINRMYNCIPEI</sequence>
<dbReference type="KEGG" id="aag:5574949"/>
<evidence type="ECO:0000256" key="5">
    <source>
        <dbReference type="ARBA" id="ARBA00022833"/>
    </source>
</evidence>
<reference evidence="13" key="2">
    <citation type="journal article" date="2007" name="Science">
        <title>Genome sequence of Aedes aegypti, a major arbovirus vector.</title>
        <authorList>
            <person name="Nene V."/>
            <person name="Wortman J.R."/>
            <person name="Lawson D."/>
            <person name="Haas B."/>
            <person name="Kodira C."/>
            <person name="Tu Z.J."/>
            <person name="Loftus B."/>
            <person name="Xi Z."/>
            <person name="Megy K."/>
            <person name="Grabherr M."/>
            <person name="Ren Q."/>
            <person name="Zdobnov E.M."/>
            <person name="Lobo N.F."/>
            <person name="Campbell K.S."/>
            <person name="Brown S.E."/>
            <person name="Bonaldo M.F."/>
            <person name="Zhu J."/>
            <person name="Sinkins S.P."/>
            <person name="Hogenkamp D.G."/>
            <person name="Amedeo P."/>
            <person name="Arensburger P."/>
            <person name="Atkinson P.W."/>
            <person name="Bidwell S."/>
            <person name="Biedler J."/>
            <person name="Birney E."/>
            <person name="Bruggner R.V."/>
            <person name="Costas J."/>
            <person name="Coy M.R."/>
            <person name="Crabtree J."/>
            <person name="Crawford M."/>
            <person name="Debruyn B."/>
            <person name="Decaprio D."/>
            <person name="Eiglmeier K."/>
            <person name="Eisenstadt E."/>
            <person name="El-Dorry H."/>
            <person name="Gelbart W.M."/>
            <person name="Gomes S.L."/>
            <person name="Hammond M."/>
            <person name="Hannick L.I."/>
            <person name="Hogan J.R."/>
            <person name="Holmes M.H."/>
            <person name="Jaffe D."/>
            <person name="Johnston J.S."/>
            <person name="Kennedy R.C."/>
            <person name="Koo H."/>
            <person name="Kravitz S."/>
            <person name="Kriventseva E.V."/>
            <person name="Kulp D."/>
            <person name="Labutti K."/>
            <person name="Lee E."/>
            <person name="Li S."/>
            <person name="Lovin D.D."/>
            <person name="Mao C."/>
            <person name="Mauceli E."/>
            <person name="Menck C.F."/>
            <person name="Miller J.R."/>
            <person name="Montgomery P."/>
            <person name="Mori A."/>
            <person name="Nascimento A.L."/>
            <person name="Naveira H.F."/>
            <person name="Nusbaum C."/>
            <person name="O'leary S."/>
            <person name="Orvis J."/>
            <person name="Pertea M."/>
            <person name="Quesneville H."/>
            <person name="Reidenbach K.R."/>
            <person name="Rogers Y.H."/>
            <person name="Roth C.W."/>
            <person name="Schneider J.R."/>
            <person name="Schatz M."/>
            <person name="Shumway M."/>
            <person name="Stanke M."/>
            <person name="Stinson E.O."/>
            <person name="Tubio J.M."/>
            <person name="Vanzee J.P."/>
            <person name="Verjovski-Almeida S."/>
            <person name="Werner D."/>
            <person name="White O."/>
            <person name="Wyder S."/>
            <person name="Zeng Q."/>
            <person name="Zhao Q."/>
            <person name="Zhao Y."/>
            <person name="Hill C.A."/>
            <person name="Raikhel A.S."/>
            <person name="Soares M.B."/>
            <person name="Knudson D.L."/>
            <person name="Lee N.H."/>
            <person name="Galagan J."/>
            <person name="Salzberg S.L."/>
            <person name="Paulsen I.T."/>
            <person name="Dimopoulos G."/>
            <person name="Collins F.H."/>
            <person name="Birren B."/>
            <person name="Fraser-Liggett C.M."/>
            <person name="Severson D.W."/>
        </authorList>
    </citation>
    <scope>NUCLEOTIDE SEQUENCE [LARGE SCALE GENOMIC DNA]</scope>
    <source>
        <strain evidence="13">Liverpool</strain>
    </source>
</reference>
<reference evidence="13" key="3">
    <citation type="submission" date="2012-09" db="EMBL/GenBank/DDBJ databases">
        <authorList>
            <consortium name="VectorBase"/>
        </authorList>
    </citation>
    <scope>NUCLEOTIDE SEQUENCE</scope>
    <source>
        <strain evidence="13">Liverpool</strain>
    </source>
</reference>
<dbReference type="GO" id="GO:0006508">
    <property type="term" value="P:proteolysis"/>
    <property type="evidence" value="ECO:0007669"/>
    <property type="project" value="UniProtKB-KW"/>
</dbReference>
<feature type="binding site" evidence="10">
    <location>
        <position position="181"/>
    </location>
    <ligand>
        <name>Zn(2+)</name>
        <dbReference type="ChEBI" id="CHEBI:29105"/>
        <note>catalytic</note>
    </ligand>
</feature>
<keyword evidence="6 10" id="KW-0482">Metalloprotease</keyword>
<dbReference type="HOGENOM" id="CLU_017286_2_3_1"/>
<evidence type="ECO:0000256" key="1">
    <source>
        <dbReference type="ARBA" id="ARBA00022670"/>
    </source>
</evidence>
<evidence type="ECO:0000259" key="12">
    <source>
        <dbReference type="PROSITE" id="PS51864"/>
    </source>
</evidence>
<dbReference type="SMART" id="SM00235">
    <property type="entry name" value="ZnMc"/>
    <property type="match status" value="1"/>
</dbReference>
<organism evidence="13 14">
    <name type="scientific">Aedes aegypti</name>
    <name type="common">Yellowfever mosquito</name>
    <name type="synonym">Culex aegypti</name>
    <dbReference type="NCBI Taxonomy" id="7159"/>
    <lineage>
        <taxon>Eukaryota</taxon>
        <taxon>Metazoa</taxon>
        <taxon>Ecdysozoa</taxon>
        <taxon>Arthropoda</taxon>
        <taxon>Hexapoda</taxon>
        <taxon>Insecta</taxon>
        <taxon>Pterygota</taxon>
        <taxon>Neoptera</taxon>
        <taxon>Endopterygota</taxon>
        <taxon>Diptera</taxon>
        <taxon>Nematocera</taxon>
        <taxon>Culicoidea</taxon>
        <taxon>Culicidae</taxon>
        <taxon>Culicinae</taxon>
        <taxon>Aedini</taxon>
        <taxon>Aedes</taxon>
        <taxon>Stegomyia</taxon>
    </lineage>
</organism>
<dbReference type="Proteomes" id="UP000682892">
    <property type="component" value="Chromosome 2"/>
</dbReference>
<keyword evidence="2 10" id="KW-0479">Metal-binding</keyword>
<dbReference type="OMA" id="ETRRWPN"/>
<keyword evidence="1 10" id="KW-0645">Protease</keyword>
<dbReference type="AlphaFoldDB" id="Q16PS1"/>
<dbReference type="eggNOG" id="KOG3714">
    <property type="taxonomic scope" value="Eukaryota"/>
</dbReference>
<dbReference type="CDD" id="cd04280">
    <property type="entry name" value="ZnMc_astacin_like"/>
    <property type="match status" value="1"/>
</dbReference>
<dbReference type="InterPro" id="IPR034035">
    <property type="entry name" value="Astacin-like_dom"/>
</dbReference>
<dbReference type="InterPro" id="IPR001506">
    <property type="entry name" value="Peptidase_M12A"/>
</dbReference>
<accession>Q16PS1</accession>
<evidence type="ECO:0000256" key="2">
    <source>
        <dbReference type="ARBA" id="ARBA00022723"/>
    </source>
</evidence>
<dbReference type="PhylomeDB" id="Q16PS1"/>
<evidence type="ECO:0000256" key="3">
    <source>
        <dbReference type="ARBA" id="ARBA00022729"/>
    </source>
</evidence>
<dbReference type="GO" id="GO:0004222">
    <property type="term" value="F:metalloendopeptidase activity"/>
    <property type="evidence" value="ECO:0007669"/>
    <property type="project" value="UniProtKB-UniRule"/>
</dbReference>
<feature type="domain" description="Peptidase M12A" evidence="12">
    <location>
        <begin position="73"/>
        <end position="274"/>
    </location>
</feature>
<dbReference type="EC" id="3.4.24.-" evidence="11"/>
<dbReference type="PRINTS" id="PR00480">
    <property type="entry name" value="ASTACIN"/>
</dbReference>
<reference evidence="13" key="1">
    <citation type="submission" date="2005-10" db="EMBL/GenBank/DDBJ databases">
        <authorList>
            <person name="Loftus B.J."/>
            <person name="Nene V.M."/>
            <person name="Hannick L.I."/>
            <person name="Bidwell S."/>
            <person name="Haas B."/>
            <person name="Amedeo P."/>
            <person name="Orvis J."/>
            <person name="Wortman J.R."/>
            <person name="White O.R."/>
            <person name="Salzberg S."/>
            <person name="Shumway M."/>
            <person name="Koo H."/>
            <person name="Zhao Y."/>
            <person name="Holmes M."/>
            <person name="Miller J."/>
            <person name="Schatz M."/>
            <person name="Pop M."/>
            <person name="Pai G."/>
            <person name="Utterback T."/>
            <person name="Rogers Y.-H."/>
            <person name="Kravitz S."/>
            <person name="Fraser C.M."/>
        </authorList>
    </citation>
    <scope>NUCLEOTIDE SEQUENCE</scope>
    <source>
        <strain evidence="13">Liverpool</strain>
    </source>
</reference>
<dbReference type="PaxDb" id="7159-AAEL011555-PA"/>
<dbReference type="InterPro" id="IPR024079">
    <property type="entry name" value="MetalloPept_cat_dom_sf"/>
</dbReference>
<feature type="chain" id="PRO_5013422399" description="Metalloendopeptidase" evidence="11">
    <location>
        <begin position="23"/>
        <end position="277"/>
    </location>
</feature>
<dbReference type="InterPro" id="IPR006026">
    <property type="entry name" value="Peptidase_Metallo"/>
</dbReference>
<feature type="active site" evidence="10">
    <location>
        <position position="172"/>
    </location>
</feature>
<dbReference type="PROSITE" id="PS51864">
    <property type="entry name" value="ASTACIN"/>
    <property type="match status" value="1"/>
</dbReference>
<keyword evidence="3 11" id="KW-0732">Signal</keyword>
<dbReference type="SUPFAM" id="SSF55486">
    <property type="entry name" value="Metalloproteases ('zincins'), catalytic domain"/>
    <property type="match status" value="1"/>
</dbReference>
<dbReference type="EMBL" id="CH477774">
    <property type="protein sequence ID" value="EAT36351.1"/>
    <property type="molecule type" value="Genomic_DNA"/>
</dbReference>
<feature type="binding site" evidence="10">
    <location>
        <position position="171"/>
    </location>
    <ligand>
        <name>Zn(2+)</name>
        <dbReference type="ChEBI" id="CHEBI:29105"/>
        <note>catalytic</note>
    </ligand>
</feature>
<dbReference type="Pfam" id="PF01400">
    <property type="entry name" value="Astacin"/>
    <property type="match status" value="1"/>
</dbReference>
<keyword evidence="8" id="KW-1015">Disulfide bond</keyword>
<evidence type="ECO:0000313" key="13">
    <source>
        <dbReference type="EMBL" id="EAT36351.1"/>
    </source>
</evidence>